<evidence type="ECO:0000256" key="1">
    <source>
        <dbReference type="ARBA" id="ARBA00004651"/>
    </source>
</evidence>
<dbReference type="GO" id="GO:0022857">
    <property type="term" value="F:transmembrane transporter activity"/>
    <property type="evidence" value="ECO:0007669"/>
    <property type="project" value="InterPro"/>
</dbReference>
<dbReference type="InterPro" id="IPR017779">
    <property type="entry name" value="ABC_UrtB_bac"/>
</dbReference>
<feature type="transmembrane region" description="Helical" evidence="9">
    <location>
        <begin position="498"/>
        <end position="521"/>
    </location>
</feature>
<keyword evidence="10" id="KW-0732">Signal</keyword>
<proteinExistence type="inferred from homology"/>
<evidence type="ECO:0000256" key="8">
    <source>
        <dbReference type="ARBA" id="ARBA00037998"/>
    </source>
</evidence>
<dbReference type="Proteomes" id="UP000095228">
    <property type="component" value="Chromosome"/>
</dbReference>
<feature type="transmembrane region" description="Helical" evidence="9">
    <location>
        <begin position="303"/>
        <end position="323"/>
    </location>
</feature>
<keyword evidence="7 9" id="KW-0472">Membrane</keyword>
<dbReference type="EMBL" id="CP016094">
    <property type="protein sequence ID" value="AOS45250.1"/>
    <property type="molecule type" value="Genomic_DNA"/>
</dbReference>
<keyword evidence="6 9" id="KW-1133">Transmembrane helix</keyword>
<evidence type="ECO:0000256" key="2">
    <source>
        <dbReference type="ARBA" id="ARBA00022448"/>
    </source>
</evidence>
<evidence type="ECO:0000313" key="11">
    <source>
        <dbReference type="EMBL" id="AOS45250.1"/>
    </source>
</evidence>
<feature type="transmembrane region" description="Helical" evidence="9">
    <location>
        <begin position="558"/>
        <end position="576"/>
    </location>
</feature>
<dbReference type="STRING" id="1838286.Verru16b_02329"/>
<evidence type="ECO:0000256" key="4">
    <source>
        <dbReference type="ARBA" id="ARBA00022692"/>
    </source>
</evidence>
<dbReference type="RefSeq" id="WP_069962424.1">
    <property type="nucleotide sequence ID" value="NZ_CP016094.1"/>
</dbReference>
<keyword evidence="2" id="KW-0813">Transport</keyword>
<keyword evidence="3" id="KW-1003">Cell membrane</keyword>
<comment type="subcellular location">
    <subcellularLocation>
        <location evidence="1">Cell membrane</location>
        <topology evidence="1">Multi-pass membrane protein</topology>
    </subcellularLocation>
</comment>
<dbReference type="OrthoDB" id="9807115at2"/>
<dbReference type="PANTHER" id="PTHR11795:SF447">
    <property type="entry name" value="ABC TRANSPORTER PERMEASE PROTEIN"/>
    <property type="match status" value="1"/>
</dbReference>
<evidence type="ECO:0000256" key="6">
    <source>
        <dbReference type="ARBA" id="ARBA00022989"/>
    </source>
</evidence>
<keyword evidence="12" id="KW-1185">Reference proteome</keyword>
<feature type="signal peptide" evidence="10">
    <location>
        <begin position="1"/>
        <end position="21"/>
    </location>
</feature>
<reference evidence="11 12" key="1">
    <citation type="submission" date="2016-06" db="EMBL/GenBank/DDBJ databases">
        <title>Three novel species with peptidoglycan cell walls form the new genus Lacunisphaera gen. nov. in the family Opitutaceae of the verrucomicrobial subdivision 4.</title>
        <authorList>
            <person name="Rast P."/>
            <person name="Gloeckner I."/>
            <person name="Jogler M."/>
            <person name="Boedeker C."/>
            <person name="Jeske O."/>
            <person name="Wiegand S."/>
            <person name="Reinhardt R."/>
            <person name="Schumann P."/>
            <person name="Rohde M."/>
            <person name="Spring S."/>
            <person name="Gloeckner F.O."/>
            <person name="Jogler C."/>
        </authorList>
    </citation>
    <scope>NUCLEOTIDE SEQUENCE [LARGE SCALE GENOMIC DNA]</scope>
    <source>
        <strain evidence="11 12">IG16b</strain>
    </source>
</reference>
<feature type="transmembrane region" description="Helical" evidence="9">
    <location>
        <begin position="418"/>
        <end position="443"/>
    </location>
</feature>
<dbReference type="NCBIfam" id="TIGR03409">
    <property type="entry name" value="urea_trans_UrtB"/>
    <property type="match status" value="1"/>
</dbReference>
<name>A0A1D8AWJ3_9BACT</name>
<gene>
    <name evidence="11" type="primary">livH</name>
    <name evidence="11" type="ORF">Verru16b_02329</name>
</gene>
<evidence type="ECO:0000313" key="12">
    <source>
        <dbReference type="Proteomes" id="UP000095228"/>
    </source>
</evidence>
<dbReference type="PATRIC" id="fig|1838286.3.peg.2340"/>
<feature type="transmembrane region" description="Helical" evidence="9">
    <location>
        <begin position="464"/>
        <end position="486"/>
    </location>
</feature>
<dbReference type="AlphaFoldDB" id="A0A1D8AWJ3"/>
<dbReference type="GO" id="GO:0005886">
    <property type="term" value="C:plasma membrane"/>
    <property type="evidence" value="ECO:0007669"/>
    <property type="project" value="UniProtKB-SubCell"/>
</dbReference>
<evidence type="ECO:0000256" key="3">
    <source>
        <dbReference type="ARBA" id="ARBA00022475"/>
    </source>
</evidence>
<dbReference type="Pfam" id="PF02653">
    <property type="entry name" value="BPD_transp_2"/>
    <property type="match status" value="1"/>
</dbReference>
<evidence type="ECO:0000256" key="5">
    <source>
        <dbReference type="ARBA" id="ARBA00022970"/>
    </source>
</evidence>
<feature type="transmembrane region" description="Helical" evidence="9">
    <location>
        <begin position="259"/>
        <end position="282"/>
    </location>
</feature>
<organism evidence="11 12">
    <name type="scientific">Lacunisphaera limnophila</name>
    <dbReference type="NCBI Taxonomy" id="1838286"/>
    <lineage>
        <taxon>Bacteria</taxon>
        <taxon>Pseudomonadati</taxon>
        <taxon>Verrucomicrobiota</taxon>
        <taxon>Opitutia</taxon>
        <taxon>Opitutales</taxon>
        <taxon>Opitutaceae</taxon>
        <taxon>Lacunisphaera</taxon>
    </lineage>
</organism>
<dbReference type="InterPro" id="IPR001851">
    <property type="entry name" value="ABC_transp_permease"/>
</dbReference>
<evidence type="ECO:0000256" key="7">
    <source>
        <dbReference type="ARBA" id="ARBA00023136"/>
    </source>
</evidence>
<dbReference type="CDD" id="cd06582">
    <property type="entry name" value="TM_PBP1_LivH_like"/>
    <property type="match status" value="1"/>
</dbReference>
<comment type="similarity">
    <text evidence="8">Belongs to the binding-protein-dependent transport system permease family. LivHM subfamily.</text>
</comment>
<dbReference type="PANTHER" id="PTHR11795">
    <property type="entry name" value="BRANCHED-CHAIN AMINO ACID TRANSPORT SYSTEM PERMEASE PROTEIN LIVH"/>
    <property type="match status" value="1"/>
</dbReference>
<feature type="chain" id="PRO_5009105292" evidence="10">
    <location>
        <begin position="22"/>
        <end position="591"/>
    </location>
</feature>
<dbReference type="KEGG" id="obg:Verru16b_02329"/>
<dbReference type="InterPro" id="IPR052157">
    <property type="entry name" value="BCAA_transport_permease"/>
</dbReference>
<dbReference type="GO" id="GO:0006865">
    <property type="term" value="P:amino acid transport"/>
    <property type="evidence" value="ECO:0007669"/>
    <property type="project" value="UniProtKB-KW"/>
</dbReference>
<accession>A0A1D8AWJ3</accession>
<sequence>MKFFHRLLLLSLCVLGTSPLAAESARAIIVKAVQAKDAAEQRTLISSLLGEPDEAIPDLLVAWRSDQLFLYQAPDGTTVPVQLTGDKDAAGARAALKIIDGQPLTDAAGQPLRLTPAGLTAVDHTSGLRRVMKTVLDLLDVVSPDPRKRLKAVQTIALAQDASKLEVLSARQPLETDAQVLRALREAVALIRLKDPSDEVKITALADLKLLSTLSSTDFIQRALKEAEEKKNAPVAAAARSALTSVEAHRSTVDFLGTLFRGVSLGSILLVGALGLAITFGLMRVINMAHGEMIAVGAYTTYLVQNIFGTGITIPFFGFSLPIPGLGLTGAAYQWYFLAAIPLSFIAAALVGIGLERSVIRFLYRRPLESLLATWGVSLVLQQVFRLMFGANNVQVSSPVYLSGNWTVNDVLLGWNRVFVIGFAILIVFGMWLVLSKTSLGLLIRASMQNRTMASCMGVRTERVNMLTFGLGSGLAGLAGAFLSQIGNVGPSLGQNYIIDSFMVVVVGGVGSIAGTIISAFTIGGLDQVLQQYLPHWAPGLAWVPGIGSFLQNLAQDAAVFGKILVLGGIILFLQWKPAGLFVTRSRNLDE</sequence>
<feature type="transmembrane region" description="Helical" evidence="9">
    <location>
        <begin position="367"/>
        <end position="385"/>
    </location>
</feature>
<keyword evidence="5" id="KW-0029">Amino-acid transport</keyword>
<protein>
    <submittedName>
        <fullName evidence="11">High-affinity branched-chain amino acid transport system permease protein LivH</fullName>
    </submittedName>
</protein>
<evidence type="ECO:0000256" key="9">
    <source>
        <dbReference type="SAM" id="Phobius"/>
    </source>
</evidence>
<feature type="transmembrane region" description="Helical" evidence="9">
    <location>
        <begin position="335"/>
        <end position="355"/>
    </location>
</feature>
<keyword evidence="4 9" id="KW-0812">Transmembrane</keyword>
<evidence type="ECO:0000256" key="10">
    <source>
        <dbReference type="SAM" id="SignalP"/>
    </source>
</evidence>